<dbReference type="InterPro" id="IPR001345">
    <property type="entry name" value="PG/BPGM_mutase_AS"/>
</dbReference>
<dbReference type="PANTHER" id="PTHR48100:SF44">
    <property type="entry name" value="PHOSPHATASE C1620.13-RELATED"/>
    <property type="match status" value="1"/>
</dbReference>
<dbReference type="Pfam" id="PF00300">
    <property type="entry name" value="His_Phos_1"/>
    <property type="match status" value="1"/>
</dbReference>
<dbReference type="CDD" id="cd07067">
    <property type="entry name" value="HP_PGM_like"/>
    <property type="match status" value="1"/>
</dbReference>
<evidence type="ECO:0000256" key="1">
    <source>
        <dbReference type="SAM" id="MobiDB-lite"/>
    </source>
</evidence>
<evidence type="ECO:0000313" key="2">
    <source>
        <dbReference type="EMBL" id="CAE0807529.1"/>
    </source>
</evidence>
<dbReference type="InterPro" id="IPR050275">
    <property type="entry name" value="PGM_Phosphatase"/>
</dbReference>
<dbReference type="PROSITE" id="PS00175">
    <property type="entry name" value="PG_MUTASE"/>
    <property type="match status" value="1"/>
</dbReference>
<dbReference type="InterPro" id="IPR013078">
    <property type="entry name" value="His_Pase_superF_clade-1"/>
</dbReference>
<gene>
    <name evidence="2" type="ORF">EGYM00163_LOCUS18658</name>
    <name evidence="3" type="ORF">EGYM00163_LOCUS18659</name>
</gene>
<name>A0A6T2AB24_9EUGL</name>
<dbReference type="EMBL" id="HBJA01052677">
    <property type="protein sequence ID" value="CAE0807530.1"/>
    <property type="molecule type" value="Transcribed_RNA"/>
</dbReference>
<dbReference type="Gene3D" id="3.40.50.1240">
    <property type="entry name" value="Phosphoglycerate mutase-like"/>
    <property type="match status" value="1"/>
</dbReference>
<feature type="region of interest" description="Disordered" evidence="1">
    <location>
        <begin position="293"/>
        <end position="324"/>
    </location>
</feature>
<dbReference type="SMART" id="SM00855">
    <property type="entry name" value="PGAM"/>
    <property type="match status" value="1"/>
</dbReference>
<organism evidence="3">
    <name type="scientific">Eutreptiella gymnastica</name>
    <dbReference type="NCBI Taxonomy" id="73025"/>
    <lineage>
        <taxon>Eukaryota</taxon>
        <taxon>Discoba</taxon>
        <taxon>Euglenozoa</taxon>
        <taxon>Euglenida</taxon>
        <taxon>Spirocuta</taxon>
        <taxon>Euglenophyceae</taxon>
        <taxon>Eutreptiales</taxon>
        <taxon>Eutreptiaceae</taxon>
        <taxon>Eutreptiella</taxon>
    </lineage>
</organism>
<dbReference type="PANTHER" id="PTHR48100">
    <property type="entry name" value="BROAD-SPECIFICITY PHOSPHATASE YOR283W-RELATED"/>
    <property type="match status" value="1"/>
</dbReference>
<sequence length="324" mass="36777">MALDTDMPIDLVLVRHGESEGNLYDLLETKGKELGKEAQARELQSKLHGRHTSSWRLTDLGRHQAQRAGKVIQQHILQQEIGRFDKFFCSSYARAMETAGCMQLPNARFMINVFIREKDSHNEWKRAGETSDGSVEAQRKSITQFYAAGVESPADLLVRVRLFLSELRQNCSGQRVVVVCHRHVIKAFEVILKNCRPVEYCNVWTGDVPNCLIQWYSRRDREGNVRSRFCRRVSFAMKEVADLTATHTEVETAEEELQISAMGHMLSSQDLCRAASTYRQSLNNEDLQALCSKEDMDKTPPAKKARTASLGDGRTDGECIQHSL</sequence>
<accession>A0A6T2AB24</accession>
<feature type="compositionally biased region" description="Basic and acidic residues" evidence="1">
    <location>
        <begin position="313"/>
        <end position="324"/>
    </location>
</feature>
<dbReference type="GO" id="GO:0005829">
    <property type="term" value="C:cytosol"/>
    <property type="evidence" value="ECO:0007669"/>
    <property type="project" value="TreeGrafter"/>
</dbReference>
<dbReference type="SUPFAM" id="SSF53254">
    <property type="entry name" value="Phosphoglycerate mutase-like"/>
    <property type="match status" value="1"/>
</dbReference>
<protein>
    <submittedName>
        <fullName evidence="3">Uncharacterized protein</fullName>
    </submittedName>
</protein>
<dbReference type="InterPro" id="IPR029033">
    <property type="entry name" value="His_PPase_superfam"/>
</dbReference>
<reference evidence="3" key="1">
    <citation type="submission" date="2021-01" db="EMBL/GenBank/DDBJ databases">
        <authorList>
            <person name="Corre E."/>
            <person name="Pelletier E."/>
            <person name="Niang G."/>
            <person name="Scheremetjew M."/>
            <person name="Finn R."/>
            <person name="Kale V."/>
            <person name="Holt S."/>
            <person name="Cochrane G."/>
            <person name="Meng A."/>
            <person name="Brown T."/>
            <person name="Cohen L."/>
        </authorList>
    </citation>
    <scope>NUCLEOTIDE SEQUENCE</scope>
    <source>
        <strain evidence="3">CCMP1594</strain>
    </source>
</reference>
<dbReference type="GO" id="GO:0016791">
    <property type="term" value="F:phosphatase activity"/>
    <property type="evidence" value="ECO:0007669"/>
    <property type="project" value="TreeGrafter"/>
</dbReference>
<evidence type="ECO:0000313" key="3">
    <source>
        <dbReference type="EMBL" id="CAE0807530.1"/>
    </source>
</evidence>
<proteinExistence type="predicted"/>
<dbReference type="EMBL" id="HBJA01052676">
    <property type="protein sequence ID" value="CAE0807529.1"/>
    <property type="molecule type" value="Transcribed_RNA"/>
</dbReference>
<dbReference type="AlphaFoldDB" id="A0A6T2AB24"/>